<evidence type="ECO:0000256" key="1">
    <source>
        <dbReference type="SAM" id="MobiDB-lite"/>
    </source>
</evidence>
<sequence length="311" mass="32543">MSAVVRLTVRTASLLGALQGLVPHLPSRQRDEDRPVGVGVARLTVAGDYLLCLAVAKDKARYVCTRALVVDVDDDGVPVPDVWATRPVLADLIGMLAHATAEDVEIVIDEPNLALTVREVGVLWGGRQVTVRTAPPPLDPERADAAAMLVQASQARLASRGHVALWAKDATAMGRTAAMVGDSLSCRLGVMGGDQTVLVWGYSARRRLDANDLEEVVPGSVYLGVTLGSQDPHTLPVFEDVSCYAGDLLDPLLDAVLPDLDGDDADAEVSSMDVEAAFVRAIDGYLAGQAPDDDTAGDDASGGSPWGGDAA</sequence>
<name>A0A1L7RLX4_9ACTO</name>
<accession>A0A1L7RLX4</accession>
<feature type="region of interest" description="Disordered" evidence="1">
    <location>
        <begin position="289"/>
        <end position="311"/>
    </location>
</feature>
<reference evidence="2" key="1">
    <citation type="submission" date="2014-07" db="EMBL/GenBank/DDBJ databases">
        <authorList>
            <person name="Zhang J.E."/>
            <person name="Yang H."/>
            <person name="Guo J."/>
            <person name="Deng Z."/>
            <person name="Luo H."/>
            <person name="Luo M."/>
            <person name="Zhao B."/>
        </authorList>
    </citation>
    <scope>NUCLEOTIDE SEQUENCE</scope>
    <source>
        <strain evidence="2">AM4</strain>
    </source>
</reference>
<gene>
    <name evidence="2" type="ORF">AAM4_0389</name>
</gene>
<evidence type="ECO:0000313" key="2">
    <source>
        <dbReference type="EMBL" id="CED90284.1"/>
    </source>
</evidence>
<proteinExistence type="predicted"/>
<dbReference type="RefSeq" id="WP_210578613.1">
    <property type="nucleotide sequence ID" value="NZ_LK995470.1"/>
</dbReference>
<dbReference type="AlphaFoldDB" id="A0A1L7RLX4"/>
<protein>
    <submittedName>
        <fullName evidence="2">Uncharacterized protein</fullName>
    </submittedName>
</protein>
<dbReference type="EMBL" id="LK995470">
    <property type="protein sequence ID" value="CED90284.1"/>
    <property type="molecule type" value="Genomic_DNA"/>
</dbReference>
<organism evidence="2">
    <name type="scientific">Actinomyces succiniciruminis</name>
    <dbReference type="NCBI Taxonomy" id="1522002"/>
    <lineage>
        <taxon>Bacteria</taxon>
        <taxon>Bacillati</taxon>
        <taxon>Actinomycetota</taxon>
        <taxon>Actinomycetes</taxon>
        <taxon>Actinomycetales</taxon>
        <taxon>Actinomycetaceae</taxon>
        <taxon>Actinomyces</taxon>
    </lineage>
</organism>